<keyword evidence="4 5" id="KW-0175">Coiled coil</keyword>
<accession>A0AAD9K2C7</accession>
<keyword evidence="3" id="KW-0965">Cell junction</keyword>
<dbReference type="EMBL" id="JAODUP010000083">
    <property type="protein sequence ID" value="KAK2163236.1"/>
    <property type="molecule type" value="Genomic_DNA"/>
</dbReference>
<evidence type="ECO:0000313" key="7">
    <source>
        <dbReference type="EMBL" id="KAK2163236.1"/>
    </source>
</evidence>
<evidence type="ECO:0000256" key="3">
    <source>
        <dbReference type="ARBA" id="ARBA00022949"/>
    </source>
</evidence>
<feature type="region of interest" description="Disordered" evidence="6">
    <location>
        <begin position="228"/>
        <end position="320"/>
    </location>
</feature>
<gene>
    <name evidence="7" type="ORF">LSH36_83g02041</name>
</gene>
<comment type="similarity">
    <text evidence="2">Belongs to the CCDC85 family.</text>
</comment>
<sequence>MSYMNVPTSKLTNDELYRIPVNDLINRLRRCDQERAKALQDHSRLVKDINQQLQAHLVEIRNLKGINNRLQEDNQELRDLCCFLDDERQRSQKLAKEWEKFGKYTSSVMRGDVGAYQEKLNALETRQQELLRENLELKQLCVYLEEQRLELCKETSADRDQGDGSSNSSSTCAERPSPNPLPASLPPPPQLTNRLPSDGKKTVQSNEETMQYVRHLEERIQRLEEEKKMMANSSQSNCNIYSNHSNETRAHTPSRSRALSPSRADTHKFFSSPDNSYTSVKPRPPSLNRSRSPERRLPQTPDHRKAWNVSSSPESIPLSPKKIVSKPEAMVQAMKVLEIHQQLEKPQMDVDTQDDLDDTQKAFVREMCNVVWRKLGDTVPEYKTQI</sequence>
<dbReference type="Pfam" id="PF10226">
    <property type="entry name" value="CCDC85"/>
    <property type="match status" value="1"/>
</dbReference>
<feature type="coiled-coil region" evidence="5">
    <location>
        <begin position="113"/>
        <end position="140"/>
    </location>
</feature>
<proteinExistence type="inferred from homology"/>
<dbReference type="InterPro" id="IPR019359">
    <property type="entry name" value="CCDC85"/>
</dbReference>
<dbReference type="PANTHER" id="PTHR13546:SF15">
    <property type="entry name" value="CCDC85"/>
    <property type="match status" value="1"/>
</dbReference>
<reference evidence="7" key="1">
    <citation type="journal article" date="2023" name="Mol. Biol. Evol.">
        <title>Third-Generation Sequencing Reveals the Adaptive Role of the Epigenome in Three Deep-Sea Polychaetes.</title>
        <authorList>
            <person name="Perez M."/>
            <person name="Aroh O."/>
            <person name="Sun Y."/>
            <person name="Lan Y."/>
            <person name="Juniper S.K."/>
            <person name="Young C.R."/>
            <person name="Angers B."/>
            <person name="Qian P.Y."/>
        </authorList>
    </citation>
    <scope>NUCLEOTIDE SEQUENCE</scope>
    <source>
        <strain evidence="7">P08H-3</strain>
    </source>
</reference>
<name>A0AAD9K2C7_9ANNE</name>
<keyword evidence="8" id="KW-1185">Reference proteome</keyword>
<feature type="compositionally biased region" description="Polar residues" evidence="6">
    <location>
        <begin position="231"/>
        <end position="245"/>
    </location>
</feature>
<comment type="caution">
    <text evidence="7">The sequence shown here is derived from an EMBL/GenBank/DDBJ whole genome shotgun (WGS) entry which is preliminary data.</text>
</comment>
<feature type="compositionally biased region" description="Pro residues" evidence="6">
    <location>
        <begin position="177"/>
        <end position="190"/>
    </location>
</feature>
<dbReference type="PANTHER" id="PTHR13546">
    <property type="entry name" value="RE60986P"/>
    <property type="match status" value="1"/>
</dbReference>
<dbReference type="AlphaFoldDB" id="A0AAD9K2C7"/>
<protein>
    <recommendedName>
        <fullName evidence="9">Coiled-coil domain-containing protein 85C</fullName>
    </recommendedName>
</protein>
<dbReference type="GO" id="GO:0005912">
    <property type="term" value="C:adherens junction"/>
    <property type="evidence" value="ECO:0007669"/>
    <property type="project" value="UniProtKB-SubCell"/>
</dbReference>
<evidence type="ECO:0000256" key="1">
    <source>
        <dbReference type="ARBA" id="ARBA00004536"/>
    </source>
</evidence>
<comment type="subcellular location">
    <subcellularLocation>
        <location evidence="1">Cell junction</location>
        <location evidence="1">Adherens junction</location>
    </subcellularLocation>
</comment>
<evidence type="ECO:0000313" key="8">
    <source>
        <dbReference type="Proteomes" id="UP001208570"/>
    </source>
</evidence>
<feature type="coiled-coil region" evidence="5">
    <location>
        <begin position="21"/>
        <end position="80"/>
    </location>
</feature>
<evidence type="ECO:0008006" key="9">
    <source>
        <dbReference type="Google" id="ProtNLM"/>
    </source>
</evidence>
<evidence type="ECO:0000256" key="5">
    <source>
        <dbReference type="SAM" id="Coils"/>
    </source>
</evidence>
<evidence type="ECO:0000256" key="4">
    <source>
        <dbReference type="ARBA" id="ARBA00023054"/>
    </source>
</evidence>
<organism evidence="7 8">
    <name type="scientific">Paralvinella palmiformis</name>
    <dbReference type="NCBI Taxonomy" id="53620"/>
    <lineage>
        <taxon>Eukaryota</taxon>
        <taxon>Metazoa</taxon>
        <taxon>Spiralia</taxon>
        <taxon>Lophotrochozoa</taxon>
        <taxon>Annelida</taxon>
        <taxon>Polychaeta</taxon>
        <taxon>Sedentaria</taxon>
        <taxon>Canalipalpata</taxon>
        <taxon>Terebellida</taxon>
        <taxon>Terebelliformia</taxon>
        <taxon>Alvinellidae</taxon>
        <taxon>Paralvinella</taxon>
    </lineage>
</organism>
<feature type="compositionally biased region" description="Basic and acidic residues" evidence="6">
    <location>
        <begin position="291"/>
        <end position="305"/>
    </location>
</feature>
<feature type="compositionally biased region" description="Polar residues" evidence="6">
    <location>
        <begin position="163"/>
        <end position="172"/>
    </location>
</feature>
<feature type="compositionally biased region" description="Low complexity" evidence="6">
    <location>
        <begin position="253"/>
        <end position="263"/>
    </location>
</feature>
<evidence type="ECO:0000256" key="2">
    <source>
        <dbReference type="ARBA" id="ARBA00009052"/>
    </source>
</evidence>
<evidence type="ECO:0000256" key="6">
    <source>
        <dbReference type="SAM" id="MobiDB-lite"/>
    </source>
</evidence>
<feature type="region of interest" description="Disordered" evidence="6">
    <location>
        <begin position="155"/>
        <end position="212"/>
    </location>
</feature>
<dbReference type="Proteomes" id="UP001208570">
    <property type="component" value="Unassembled WGS sequence"/>
</dbReference>